<evidence type="ECO:0000256" key="5">
    <source>
        <dbReference type="ARBA" id="ARBA00023136"/>
    </source>
</evidence>
<feature type="transmembrane region" description="Helical" evidence="6">
    <location>
        <begin position="296"/>
        <end position="324"/>
    </location>
</feature>
<keyword evidence="3 6" id="KW-0812">Transmembrane</keyword>
<reference evidence="7 8" key="1">
    <citation type="submission" date="2021-11" db="EMBL/GenBank/DDBJ databases">
        <title>Lacrimispora sp. nov. NSJ-141 isolated from human feces.</title>
        <authorList>
            <person name="Abdugheni R."/>
        </authorList>
    </citation>
    <scope>NUCLEOTIDE SEQUENCE [LARGE SCALE GENOMIC DNA]</scope>
    <source>
        <strain evidence="7 8">NSJ-141</strain>
    </source>
</reference>
<feature type="transmembrane region" description="Helical" evidence="6">
    <location>
        <begin position="153"/>
        <end position="170"/>
    </location>
</feature>
<comment type="caution">
    <text evidence="7">The sequence shown here is derived from an EMBL/GenBank/DDBJ whole genome shotgun (WGS) entry which is preliminary data.</text>
</comment>
<comment type="subcellular location">
    <subcellularLocation>
        <location evidence="1">Cell membrane</location>
        <topology evidence="1">Multi-pass membrane protein</topology>
    </subcellularLocation>
</comment>
<keyword evidence="4 6" id="KW-1133">Transmembrane helix</keyword>
<organism evidence="7 8">
    <name type="scientific">Lientehia hominis</name>
    <dbReference type="NCBI Taxonomy" id="2897778"/>
    <lineage>
        <taxon>Bacteria</taxon>
        <taxon>Bacillati</taxon>
        <taxon>Bacillota</taxon>
        <taxon>Clostridia</taxon>
        <taxon>Lachnospirales</taxon>
        <taxon>Lachnospiraceae</taxon>
        <taxon>Lientehia</taxon>
    </lineage>
</organism>
<sequence length="423" mass="46327">MSKWKALIMGNGKNQGKKNVIWNMAGSLLFALSSILLFAVAARATGEYYGGIFSIAFTTGQMLLTIGYYEVRPFHVTDVSRQYSFPEYLSARMITSGAMAAAGFVYVIASRPSAVKAAVILLMCFYKLMDGVADVFEGEFHRQGRLDIAGKSMAFRTAFSGGVFILTVIISKDIVAASVAAVAAAVFAFAVFDLVIIREFEPLRLSYAWDRVYHLLKDCFFLFIGSFLYLYICNAAKYAIDAHMTEEAVTYYTDIYLPTSTINLLSGFMFKPLLTTMGNSYKAGEWKKFKQIVNKLLLGIVALTAICCLGAFLLGIPVLSLIFGHDLTPYRGALVILILGGGFNAAVMLLYYALTTMRRQIQILVCYGAAFILALIAAPVLVSQLGILGGAVCYTLAMGVLVALFFGNAWFQYRKSMKQEAGS</sequence>
<keyword evidence="5 6" id="KW-0472">Membrane</keyword>
<keyword evidence="8" id="KW-1185">Reference proteome</keyword>
<dbReference type="EMBL" id="JAJNOR010000003">
    <property type="protein sequence ID" value="MCD2492152.1"/>
    <property type="molecule type" value="Genomic_DNA"/>
</dbReference>
<keyword evidence="2" id="KW-1003">Cell membrane</keyword>
<feature type="transmembrane region" description="Helical" evidence="6">
    <location>
        <begin position="48"/>
        <end position="69"/>
    </location>
</feature>
<feature type="transmembrane region" description="Helical" evidence="6">
    <location>
        <begin position="387"/>
        <end position="411"/>
    </location>
</feature>
<dbReference type="AlphaFoldDB" id="A0AAP2RHB2"/>
<dbReference type="RefSeq" id="WP_231062067.1">
    <property type="nucleotide sequence ID" value="NZ_JAJNOR010000003.1"/>
</dbReference>
<evidence type="ECO:0000256" key="3">
    <source>
        <dbReference type="ARBA" id="ARBA00022692"/>
    </source>
</evidence>
<name>A0AAP2RHB2_9FIRM</name>
<feature type="transmembrane region" description="Helical" evidence="6">
    <location>
        <begin position="255"/>
        <end position="275"/>
    </location>
</feature>
<feature type="transmembrane region" description="Helical" evidence="6">
    <location>
        <begin position="330"/>
        <end position="354"/>
    </location>
</feature>
<accession>A0AAP2RHB2</accession>
<dbReference type="PANTHER" id="PTHR30250:SF11">
    <property type="entry name" value="O-ANTIGEN TRANSPORTER-RELATED"/>
    <property type="match status" value="1"/>
</dbReference>
<evidence type="ECO:0000313" key="7">
    <source>
        <dbReference type="EMBL" id="MCD2492152.1"/>
    </source>
</evidence>
<dbReference type="Proteomes" id="UP001299265">
    <property type="component" value="Unassembled WGS sequence"/>
</dbReference>
<dbReference type="GO" id="GO:0005886">
    <property type="term" value="C:plasma membrane"/>
    <property type="evidence" value="ECO:0007669"/>
    <property type="project" value="UniProtKB-SubCell"/>
</dbReference>
<evidence type="ECO:0000256" key="2">
    <source>
        <dbReference type="ARBA" id="ARBA00022475"/>
    </source>
</evidence>
<dbReference type="PANTHER" id="PTHR30250">
    <property type="entry name" value="PST FAMILY PREDICTED COLANIC ACID TRANSPORTER"/>
    <property type="match status" value="1"/>
</dbReference>
<evidence type="ECO:0000256" key="4">
    <source>
        <dbReference type="ARBA" id="ARBA00022989"/>
    </source>
</evidence>
<feature type="transmembrane region" description="Helical" evidence="6">
    <location>
        <begin position="361"/>
        <end position="381"/>
    </location>
</feature>
<protein>
    <submittedName>
        <fullName evidence="7">Lipopolysaccharide biosynthesis protein</fullName>
    </submittedName>
</protein>
<feature type="transmembrane region" description="Helical" evidence="6">
    <location>
        <begin position="20"/>
        <end position="42"/>
    </location>
</feature>
<evidence type="ECO:0000256" key="1">
    <source>
        <dbReference type="ARBA" id="ARBA00004651"/>
    </source>
</evidence>
<feature type="transmembrane region" description="Helical" evidence="6">
    <location>
        <begin position="89"/>
        <end position="109"/>
    </location>
</feature>
<evidence type="ECO:0000313" key="8">
    <source>
        <dbReference type="Proteomes" id="UP001299265"/>
    </source>
</evidence>
<feature type="transmembrane region" description="Helical" evidence="6">
    <location>
        <begin position="176"/>
        <end position="198"/>
    </location>
</feature>
<dbReference type="InterPro" id="IPR050833">
    <property type="entry name" value="Poly_Biosynth_Transport"/>
</dbReference>
<proteinExistence type="predicted"/>
<evidence type="ECO:0000256" key="6">
    <source>
        <dbReference type="SAM" id="Phobius"/>
    </source>
</evidence>
<gene>
    <name evidence="7" type="ORF">LQE92_05860</name>
</gene>
<feature type="transmembrane region" description="Helical" evidence="6">
    <location>
        <begin position="219"/>
        <end position="240"/>
    </location>
</feature>